<dbReference type="EMBL" id="CH445347">
    <property type="protein sequence ID" value="EAT80080.1"/>
    <property type="molecule type" value="Genomic_DNA"/>
</dbReference>
<evidence type="ECO:0000313" key="1">
    <source>
        <dbReference type="EMBL" id="EAT80080.1"/>
    </source>
</evidence>
<dbReference type="Proteomes" id="UP000001055">
    <property type="component" value="Unassembled WGS sequence"/>
</dbReference>
<proteinExistence type="predicted"/>
<sequence>MQRLHPSVSLLTVDNSVFETGDQIIRALLNKNSHSKLLTVRSLLQTVAPISMAKAAEKNENNRQTTA</sequence>
<organism evidence="1 2">
    <name type="scientific">Phaeosphaeria nodorum (strain SN15 / ATCC MYA-4574 / FGSC 10173)</name>
    <name type="common">Glume blotch fungus</name>
    <name type="synonym">Parastagonospora nodorum</name>
    <dbReference type="NCBI Taxonomy" id="321614"/>
    <lineage>
        <taxon>Eukaryota</taxon>
        <taxon>Fungi</taxon>
        <taxon>Dikarya</taxon>
        <taxon>Ascomycota</taxon>
        <taxon>Pezizomycotina</taxon>
        <taxon>Dothideomycetes</taxon>
        <taxon>Pleosporomycetidae</taxon>
        <taxon>Pleosporales</taxon>
        <taxon>Pleosporineae</taxon>
        <taxon>Phaeosphaeriaceae</taxon>
        <taxon>Parastagonospora</taxon>
    </lineage>
</organism>
<dbReference type="InParanoid" id="Q0U632"/>
<name>Q0U632_PHANO</name>
<gene>
    <name evidence="1" type="ORF">SNOG_12782</name>
</gene>
<dbReference type="AlphaFoldDB" id="Q0U632"/>
<reference evidence="2" key="1">
    <citation type="journal article" date="2007" name="Plant Cell">
        <title>Dothideomycete-plant interactions illuminated by genome sequencing and EST analysis of the wheat pathogen Stagonospora nodorum.</title>
        <authorList>
            <person name="Hane J.K."/>
            <person name="Lowe R.G."/>
            <person name="Solomon P.S."/>
            <person name="Tan K.C."/>
            <person name="Schoch C.L."/>
            <person name="Spatafora J.W."/>
            <person name="Crous P.W."/>
            <person name="Kodira C."/>
            <person name="Birren B.W."/>
            <person name="Galagan J.E."/>
            <person name="Torriani S.F."/>
            <person name="McDonald B.A."/>
            <person name="Oliver R.P."/>
        </authorList>
    </citation>
    <scope>NUCLEOTIDE SEQUENCE [LARGE SCALE GENOMIC DNA]</scope>
    <source>
        <strain evidence="2">SN15 / ATCC MYA-4574 / FGSC 10173</strain>
    </source>
</reference>
<dbReference type="RefSeq" id="XP_001803000.1">
    <property type="nucleotide sequence ID" value="XM_001802948.1"/>
</dbReference>
<protein>
    <submittedName>
        <fullName evidence="1">Uncharacterized protein</fullName>
    </submittedName>
</protein>
<dbReference type="KEGG" id="pno:SNOG_12782"/>
<evidence type="ECO:0000313" key="2">
    <source>
        <dbReference type="Proteomes" id="UP000001055"/>
    </source>
</evidence>
<accession>Q0U632</accession>
<dbReference type="GeneID" id="5979911"/>